<dbReference type="AlphaFoldDB" id="A0A6J7KTK2"/>
<proteinExistence type="predicted"/>
<dbReference type="PANTHER" id="PTHR32114">
    <property type="entry name" value="ABC TRANSPORTER ABCH.3"/>
    <property type="match status" value="1"/>
</dbReference>
<dbReference type="EMBL" id="CAFBNC010000202">
    <property type="protein sequence ID" value="CAB4959037.1"/>
    <property type="molecule type" value="Genomic_DNA"/>
</dbReference>
<accession>A0A6J7KTK2</accession>
<name>A0A6J7KTK2_9ZZZZ</name>
<sequence length="228" mass="23958">MKLATAQTLADDVSRIDERLGQASDDLESARAIAVSAADAFERSDQLSALARTCDGQGPRKVSLETFVLAGELDRVVLAASIHLERMTSGRYRLERTDAGNNGRSQAGLELRVFDAHTGVARPPGSLSGGEQFQASLALALGLADVVSQGGSASGRVFEALFVDEGFGSLDPEALGQAVDALHQIHATGRTVGVITHVEAMKEDLQIGIRVDRLPDGNGSTLACHPEI</sequence>
<dbReference type="Pfam" id="PF13558">
    <property type="entry name" value="SbcC_Walker_B"/>
    <property type="match status" value="1"/>
</dbReference>
<evidence type="ECO:0000313" key="1">
    <source>
        <dbReference type="EMBL" id="CAB4959037.1"/>
    </source>
</evidence>
<organism evidence="1">
    <name type="scientific">freshwater metagenome</name>
    <dbReference type="NCBI Taxonomy" id="449393"/>
    <lineage>
        <taxon>unclassified sequences</taxon>
        <taxon>metagenomes</taxon>
        <taxon>ecological metagenomes</taxon>
    </lineage>
</organism>
<dbReference type="SUPFAM" id="SSF52540">
    <property type="entry name" value="P-loop containing nucleoside triphosphate hydrolases"/>
    <property type="match status" value="1"/>
</dbReference>
<dbReference type="Gene3D" id="3.40.50.300">
    <property type="entry name" value="P-loop containing nucleotide triphosphate hydrolases"/>
    <property type="match status" value="1"/>
</dbReference>
<protein>
    <submittedName>
        <fullName evidence="1">Unannotated protein</fullName>
    </submittedName>
</protein>
<dbReference type="PANTHER" id="PTHR32114:SF2">
    <property type="entry name" value="ABC TRANSPORTER ABCH.3"/>
    <property type="match status" value="1"/>
</dbReference>
<gene>
    <name evidence="1" type="ORF">UFOPK3733_02332</name>
</gene>
<dbReference type="InterPro" id="IPR027417">
    <property type="entry name" value="P-loop_NTPase"/>
</dbReference>
<reference evidence="1" key="1">
    <citation type="submission" date="2020-05" db="EMBL/GenBank/DDBJ databases">
        <authorList>
            <person name="Chiriac C."/>
            <person name="Salcher M."/>
            <person name="Ghai R."/>
            <person name="Kavagutti S V."/>
        </authorList>
    </citation>
    <scope>NUCLEOTIDE SEQUENCE</scope>
</reference>